<dbReference type="RefSeq" id="XP_018184874.1">
    <property type="nucleotide sequence ID" value="XM_018331336.1"/>
</dbReference>
<feature type="compositionally biased region" description="Polar residues" evidence="1">
    <location>
        <begin position="527"/>
        <end position="537"/>
    </location>
</feature>
<reference evidence="2 3" key="1">
    <citation type="journal article" date="2016" name="Fungal Biol.">
        <title>The genome of Xylona heveae provides a window into fungal endophytism.</title>
        <authorList>
            <person name="Gazis R."/>
            <person name="Kuo A."/>
            <person name="Riley R."/>
            <person name="LaButti K."/>
            <person name="Lipzen A."/>
            <person name="Lin J."/>
            <person name="Amirebrahimi M."/>
            <person name="Hesse C.N."/>
            <person name="Spatafora J.W."/>
            <person name="Henrissat B."/>
            <person name="Hainaut M."/>
            <person name="Grigoriev I.V."/>
            <person name="Hibbett D.S."/>
        </authorList>
    </citation>
    <scope>NUCLEOTIDE SEQUENCE [LARGE SCALE GENOMIC DNA]</scope>
    <source>
        <strain evidence="2 3">TC161</strain>
    </source>
</reference>
<dbReference type="AlphaFoldDB" id="A0A164ZNR3"/>
<accession>A0A164ZNR3</accession>
<dbReference type="STRING" id="1328760.A0A164ZNR3"/>
<dbReference type="InParanoid" id="A0A164ZNR3"/>
<proteinExistence type="predicted"/>
<dbReference type="GeneID" id="28896473"/>
<feature type="compositionally biased region" description="Polar residues" evidence="1">
    <location>
        <begin position="583"/>
        <end position="629"/>
    </location>
</feature>
<organism evidence="2 3">
    <name type="scientific">Xylona heveae (strain CBS 132557 / TC161)</name>
    <dbReference type="NCBI Taxonomy" id="1328760"/>
    <lineage>
        <taxon>Eukaryota</taxon>
        <taxon>Fungi</taxon>
        <taxon>Dikarya</taxon>
        <taxon>Ascomycota</taxon>
        <taxon>Pezizomycotina</taxon>
        <taxon>Xylonomycetes</taxon>
        <taxon>Xylonales</taxon>
        <taxon>Xylonaceae</taxon>
        <taxon>Xylona</taxon>
    </lineage>
</organism>
<keyword evidence="3" id="KW-1185">Reference proteome</keyword>
<feature type="region of interest" description="Disordered" evidence="1">
    <location>
        <begin position="361"/>
        <end position="380"/>
    </location>
</feature>
<dbReference type="Proteomes" id="UP000076632">
    <property type="component" value="Unassembled WGS sequence"/>
</dbReference>
<evidence type="ECO:0000313" key="2">
    <source>
        <dbReference type="EMBL" id="KZF19319.1"/>
    </source>
</evidence>
<dbReference type="EMBL" id="KV407466">
    <property type="protein sequence ID" value="KZF19319.1"/>
    <property type="molecule type" value="Genomic_DNA"/>
</dbReference>
<evidence type="ECO:0000256" key="1">
    <source>
        <dbReference type="SAM" id="MobiDB-lite"/>
    </source>
</evidence>
<feature type="region of interest" description="Disordered" evidence="1">
    <location>
        <begin position="802"/>
        <end position="865"/>
    </location>
</feature>
<sequence>MDDHESEFDTSIVFGELNPNFVSDTQNQDENVSGDILPPLPFEGLESSDQALDESQFEWLNSNRLPGLPSNYYNSYFNYVTNNQAASQYPLSQASVPPLMLTGTEASADLTNPFPAAPHPQYFYNTPQVESQSAIMPGPSTTASGGIMTMPVSPTQPRVSIPTTESLTLQTTSRTSASPDGPLDIHHFEGQTQARLPRETYLDPVSNPHQPNIQAQLPVDLTTTEDQNYPYLGSLDYHPEFTQMGRSYEEKEQRYSNRIRDSATEIPRVAAREERDYNGGSSSWNVPYPDIENPTPAINLPQGRKHNDGYQEEFADWRTVQRYRVSHFERRRAGGDPTIPRTNNDCQRYVKRLFLAMSNLENTRDNAPGESGTPDKPSQAWRSFHTGKYSAKQIQAVCWELLMKCIDRQQRGPLVPEWQRTSNKAVADFPTLSDRVEEVCKALTFHKTVCKRLMDSIYIDGLVDNPKAHMDRAVSNKKVNLRKADVIRAGRRVKQMEGALRQGISDPSVRAENTPEDTRSIKRETSRASTHGNSISPPAQERATAENNSTLDAGSRIQEQPAPALVHPRQRTLDQDLYLDPSLLNQSGPTMAPPQTSTELVPFQGSTVGSNFPRQGNDSQYYTNTPQPPTLANQLTFDNSLGSRVSAPSDNAPIAQMRQSSQQIVTEPPFDGSAEQIFRYINRPDNKGKFLELSRLSPQRLYVKDKQTVTYGKGITTVIDQNYYENSALRDLEIFERLESKALEKTALQSMQASLQSSQDAGMSANMAGQSAYPNLTSPYPTMNTDTSIEFGSPPYFTGSGSVSLDPRTTPFSSLASSNLGALDVDSTTASQGTKRKRPTSDTDSDYEPIRSTRRHRKNPESRRD</sequence>
<feature type="compositionally biased region" description="Polar residues" evidence="1">
    <location>
        <begin position="810"/>
        <end position="833"/>
    </location>
</feature>
<dbReference type="OrthoDB" id="4851482at2759"/>
<feature type="region of interest" description="Disordered" evidence="1">
    <location>
        <begin position="580"/>
        <end position="629"/>
    </location>
</feature>
<name>A0A164ZNR3_XYLHT</name>
<gene>
    <name evidence="2" type="ORF">L228DRAFT_241563</name>
</gene>
<evidence type="ECO:0000313" key="3">
    <source>
        <dbReference type="Proteomes" id="UP000076632"/>
    </source>
</evidence>
<protein>
    <submittedName>
        <fullName evidence="2">Uncharacterized protein</fullName>
    </submittedName>
</protein>
<feature type="compositionally biased region" description="Basic and acidic residues" evidence="1">
    <location>
        <begin position="516"/>
        <end position="526"/>
    </location>
</feature>
<feature type="region of interest" description="Disordered" evidence="1">
    <location>
        <begin position="495"/>
        <end position="552"/>
    </location>
</feature>